<dbReference type="SMART" id="SM00471">
    <property type="entry name" value="HDc"/>
    <property type="match status" value="1"/>
</dbReference>
<protein>
    <submittedName>
        <fullName evidence="2">Metal dependent phosphohydrolase</fullName>
    </submittedName>
</protein>
<reference evidence="2 3" key="1">
    <citation type="journal article" date="2011" name="EMBO J.">
        <title>Structural diversity of bacterial flagellar motors.</title>
        <authorList>
            <person name="Chen S."/>
            <person name="Beeby M."/>
            <person name="Murphy G.E."/>
            <person name="Leadbetter J.R."/>
            <person name="Hendrixson D.R."/>
            <person name="Briegel A."/>
            <person name="Li Z."/>
            <person name="Shi J."/>
            <person name="Tocheva E.I."/>
            <person name="Muller A."/>
            <person name="Dobro M.J."/>
            <person name="Jensen G.J."/>
        </authorList>
    </citation>
    <scope>NUCLEOTIDE SEQUENCE [LARGE SCALE GENOMIC DNA]</scope>
    <source>
        <strain evidence="2 3">DSM 6540</strain>
    </source>
</reference>
<gene>
    <name evidence="2" type="ORF">ALO_01145</name>
</gene>
<dbReference type="InterPro" id="IPR003607">
    <property type="entry name" value="HD/PDEase_dom"/>
</dbReference>
<dbReference type="GO" id="GO:0016787">
    <property type="term" value="F:hydrolase activity"/>
    <property type="evidence" value="ECO:0007669"/>
    <property type="project" value="UniProtKB-KW"/>
</dbReference>
<dbReference type="PANTHER" id="PTHR43155">
    <property type="entry name" value="CYCLIC DI-GMP PHOSPHODIESTERASE PA4108-RELATED"/>
    <property type="match status" value="1"/>
</dbReference>
<organism evidence="2 3">
    <name type="scientific">Acetonema longum DSM 6540</name>
    <dbReference type="NCBI Taxonomy" id="1009370"/>
    <lineage>
        <taxon>Bacteria</taxon>
        <taxon>Bacillati</taxon>
        <taxon>Bacillota</taxon>
        <taxon>Negativicutes</taxon>
        <taxon>Acetonemataceae</taxon>
        <taxon>Acetonema</taxon>
    </lineage>
</organism>
<dbReference type="InterPro" id="IPR037522">
    <property type="entry name" value="HD_GYP_dom"/>
</dbReference>
<dbReference type="EMBL" id="AFGF01000013">
    <property type="protein sequence ID" value="EGO65786.1"/>
    <property type="molecule type" value="Genomic_DNA"/>
</dbReference>
<comment type="caution">
    <text evidence="2">The sequence shown here is derived from an EMBL/GenBank/DDBJ whole genome shotgun (WGS) entry which is preliminary data.</text>
</comment>
<keyword evidence="3" id="KW-1185">Reference proteome</keyword>
<dbReference type="Gene3D" id="1.10.3210.10">
    <property type="entry name" value="Hypothetical protein af1432"/>
    <property type="match status" value="1"/>
</dbReference>
<evidence type="ECO:0000313" key="2">
    <source>
        <dbReference type="EMBL" id="EGO65786.1"/>
    </source>
</evidence>
<dbReference type="Pfam" id="PF13487">
    <property type="entry name" value="HD_5"/>
    <property type="match status" value="1"/>
</dbReference>
<dbReference type="CDD" id="cd00077">
    <property type="entry name" value="HDc"/>
    <property type="match status" value="1"/>
</dbReference>
<dbReference type="RefSeq" id="WP_004091937.1">
    <property type="nucleotide sequence ID" value="NZ_AFGF01000013.1"/>
</dbReference>
<dbReference type="eggNOG" id="COG2206">
    <property type="taxonomic scope" value="Bacteria"/>
</dbReference>
<dbReference type="STRING" id="1009370.ALO_01145"/>
<sequence>MRRILIENAIPGLKLVQPVFGTDGQTILSAGTEITEFHIKRLQEIVRHIYVEEAGTEVIEDTDRSAQDVRFNVLLEAYNIVNGISVGKHVDIFKEKEQVLVLLDELCQRKDIQPVFIALRNYNDYLFEHSINVFFISMLIAIDMEFDRSRLRELGVGSLLHDTGMLQIPAAIVNKPGKLTIEETREVKKHTELGYELLRQNPDISLMAANCAWQHHERFDGSGYPRGLREKEIHEFARIVAVADVYTAMTAKTPYRKAIPVYDTVALIAKTAGVYFDHEIVTHFMKKVVAFPLGANVRLNNRQIGVVIDHLDEAKTKPVVRLTLDENNQTISRVVRINYHNSPELYVAEVI</sequence>
<feature type="domain" description="HD-GYP" evidence="1">
    <location>
        <begin position="104"/>
        <end position="300"/>
    </location>
</feature>
<dbReference type="Proteomes" id="UP000003240">
    <property type="component" value="Unassembled WGS sequence"/>
</dbReference>
<dbReference type="PANTHER" id="PTHR43155:SF2">
    <property type="entry name" value="CYCLIC DI-GMP PHOSPHODIESTERASE PA4108"/>
    <property type="match status" value="1"/>
</dbReference>
<dbReference type="PROSITE" id="PS51832">
    <property type="entry name" value="HD_GYP"/>
    <property type="match status" value="1"/>
</dbReference>
<dbReference type="OrthoDB" id="1677843at2"/>
<dbReference type="AlphaFoldDB" id="F7NDX1"/>
<accession>F7NDX1</accession>
<name>F7NDX1_9FIRM</name>
<evidence type="ECO:0000259" key="1">
    <source>
        <dbReference type="PROSITE" id="PS51832"/>
    </source>
</evidence>
<keyword evidence="2" id="KW-0378">Hydrolase</keyword>
<proteinExistence type="predicted"/>
<dbReference type="SUPFAM" id="SSF109604">
    <property type="entry name" value="HD-domain/PDEase-like"/>
    <property type="match status" value="1"/>
</dbReference>
<evidence type="ECO:0000313" key="3">
    <source>
        <dbReference type="Proteomes" id="UP000003240"/>
    </source>
</evidence>